<evidence type="ECO:0000313" key="1">
    <source>
        <dbReference type="EMBL" id="OGG80081.1"/>
    </source>
</evidence>
<dbReference type="EMBL" id="MFLZ01000013">
    <property type="protein sequence ID" value="OGG80081.1"/>
    <property type="molecule type" value="Genomic_DNA"/>
</dbReference>
<sequence>MGERKRSRAVVYWGDISANTALRTALRLEPTDLFAAVRTEKVEPQFEAKMITITTAAEKKAVDDVLKSAPTTSGPLLKQATALRVLYKKGVREVLWASEDDHSALQSLATQTMPGMAIIFL</sequence>
<dbReference type="AlphaFoldDB" id="A0A1F6F2L2"/>
<name>A0A1F6F2L2_9BACT</name>
<comment type="caution">
    <text evidence="1">The sequence shown here is derived from an EMBL/GenBank/DDBJ whole genome shotgun (WGS) entry which is preliminary data.</text>
</comment>
<reference evidence="1 2" key="1">
    <citation type="journal article" date="2016" name="Nat. Commun.">
        <title>Thousands of microbial genomes shed light on interconnected biogeochemical processes in an aquifer system.</title>
        <authorList>
            <person name="Anantharaman K."/>
            <person name="Brown C.T."/>
            <person name="Hug L.A."/>
            <person name="Sharon I."/>
            <person name="Castelle C.J."/>
            <person name="Probst A.J."/>
            <person name="Thomas B.C."/>
            <person name="Singh A."/>
            <person name="Wilkins M.J."/>
            <person name="Karaoz U."/>
            <person name="Brodie E.L."/>
            <person name="Williams K.H."/>
            <person name="Hubbard S.S."/>
            <person name="Banfield J.F."/>
        </authorList>
    </citation>
    <scope>NUCLEOTIDE SEQUENCE [LARGE SCALE GENOMIC DNA]</scope>
</reference>
<dbReference type="Proteomes" id="UP000177372">
    <property type="component" value="Unassembled WGS sequence"/>
</dbReference>
<accession>A0A1F6F2L2</accession>
<evidence type="ECO:0000313" key="2">
    <source>
        <dbReference type="Proteomes" id="UP000177372"/>
    </source>
</evidence>
<gene>
    <name evidence="1" type="ORF">A3A39_02735</name>
</gene>
<protein>
    <submittedName>
        <fullName evidence="1">Uncharacterized protein</fullName>
    </submittedName>
</protein>
<proteinExistence type="predicted"/>
<organism evidence="1 2">
    <name type="scientific">Candidatus Kaiserbacteria bacterium RIFCSPLOWO2_01_FULL_54_13</name>
    <dbReference type="NCBI Taxonomy" id="1798512"/>
    <lineage>
        <taxon>Bacteria</taxon>
        <taxon>Candidatus Kaiseribacteriota</taxon>
    </lineage>
</organism>